<organism evidence="2 3">
    <name type="scientific">Vigna unguiculata</name>
    <name type="common">Cowpea</name>
    <dbReference type="NCBI Taxonomy" id="3917"/>
    <lineage>
        <taxon>Eukaryota</taxon>
        <taxon>Viridiplantae</taxon>
        <taxon>Streptophyta</taxon>
        <taxon>Embryophyta</taxon>
        <taxon>Tracheophyta</taxon>
        <taxon>Spermatophyta</taxon>
        <taxon>Magnoliopsida</taxon>
        <taxon>eudicotyledons</taxon>
        <taxon>Gunneridae</taxon>
        <taxon>Pentapetalae</taxon>
        <taxon>rosids</taxon>
        <taxon>fabids</taxon>
        <taxon>Fabales</taxon>
        <taxon>Fabaceae</taxon>
        <taxon>Papilionoideae</taxon>
        <taxon>50 kb inversion clade</taxon>
        <taxon>NPAAA clade</taxon>
        <taxon>indigoferoid/millettioid clade</taxon>
        <taxon>Phaseoleae</taxon>
        <taxon>Vigna</taxon>
    </lineage>
</organism>
<keyword evidence="3" id="KW-1185">Reference proteome</keyword>
<proteinExistence type="predicted"/>
<sequence length="163" mass="17992">MFCVEGASGYLTSLFPGERRSPKRARVGIRGWVTTVVAQARDLTFGRGVGSLRRGRTRLMHNSLGSLGEILRVVLQWSGRNFMAPDSGCSWWSPIYITWGEQLGGEQRYPPQVQASAESDQLTLLLVGCFVCCPSILAMIINLLMGADERVTRGQQRRDDSAA</sequence>
<accession>A0A4D6LC63</accession>
<gene>
    <name evidence="2" type="ORF">DEO72_LG3g669</name>
</gene>
<evidence type="ECO:0000256" key="1">
    <source>
        <dbReference type="SAM" id="Phobius"/>
    </source>
</evidence>
<dbReference type="EMBL" id="CP039347">
    <property type="protein sequence ID" value="QCD86148.1"/>
    <property type="molecule type" value="Genomic_DNA"/>
</dbReference>
<evidence type="ECO:0000313" key="2">
    <source>
        <dbReference type="EMBL" id="QCD86148.1"/>
    </source>
</evidence>
<dbReference type="AlphaFoldDB" id="A0A4D6LC63"/>
<dbReference type="Proteomes" id="UP000501690">
    <property type="component" value="Linkage Group LG3"/>
</dbReference>
<protein>
    <submittedName>
        <fullName evidence="2">Uncharacterized protein</fullName>
    </submittedName>
</protein>
<reference evidence="2 3" key="1">
    <citation type="submission" date="2019-04" db="EMBL/GenBank/DDBJ databases">
        <title>An improved genome assembly and genetic linkage map for asparagus bean, Vigna unguiculata ssp. sesquipedialis.</title>
        <authorList>
            <person name="Xia Q."/>
            <person name="Zhang R."/>
            <person name="Dong Y."/>
        </authorList>
    </citation>
    <scope>NUCLEOTIDE SEQUENCE [LARGE SCALE GENOMIC DNA]</scope>
    <source>
        <tissue evidence="2">Leaf</tissue>
    </source>
</reference>
<feature type="transmembrane region" description="Helical" evidence="1">
    <location>
        <begin position="122"/>
        <end position="145"/>
    </location>
</feature>
<keyword evidence="1" id="KW-0472">Membrane</keyword>
<evidence type="ECO:0000313" key="3">
    <source>
        <dbReference type="Proteomes" id="UP000501690"/>
    </source>
</evidence>
<keyword evidence="1" id="KW-1133">Transmembrane helix</keyword>
<name>A0A4D6LC63_VIGUN</name>
<keyword evidence="1" id="KW-0812">Transmembrane</keyword>